<dbReference type="SUPFAM" id="SSF101148">
    <property type="entry name" value="Plant invertase/pectin methylesterase inhibitor"/>
    <property type="match status" value="1"/>
</dbReference>
<evidence type="ECO:0000313" key="1">
    <source>
        <dbReference type="EMBL" id="CAH8288212.1"/>
    </source>
</evidence>
<organism evidence="1 2">
    <name type="scientific">Eruca vesicaria subsp. sativa</name>
    <name type="common">Garden rocket</name>
    <name type="synonym">Eruca sativa</name>
    <dbReference type="NCBI Taxonomy" id="29727"/>
    <lineage>
        <taxon>Eukaryota</taxon>
        <taxon>Viridiplantae</taxon>
        <taxon>Streptophyta</taxon>
        <taxon>Embryophyta</taxon>
        <taxon>Tracheophyta</taxon>
        <taxon>Spermatophyta</taxon>
        <taxon>Magnoliopsida</taxon>
        <taxon>eudicotyledons</taxon>
        <taxon>Gunneridae</taxon>
        <taxon>Pentapetalae</taxon>
        <taxon>rosids</taxon>
        <taxon>malvids</taxon>
        <taxon>Brassicales</taxon>
        <taxon>Brassicaceae</taxon>
        <taxon>Brassiceae</taxon>
        <taxon>Eruca</taxon>
    </lineage>
</organism>
<dbReference type="Proteomes" id="UP001642260">
    <property type="component" value="Unassembled WGS sequence"/>
</dbReference>
<keyword evidence="2" id="KW-1185">Reference proteome</keyword>
<dbReference type="AlphaFoldDB" id="A0ABC8IXI4"/>
<comment type="caution">
    <text evidence="1">The sequence shown here is derived from an EMBL/GenBank/DDBJ whole genome shotgun (WGS) entry which is preliminary data.</text>
</comment>
<evidence type="ECO:0000313" key="2">
    <source>
        <dbReference type="Proteomes" id="UP001642260"/>
    </source>
</evidence>
<dbReference type="InterPro" id="IPR035513">
    <property type="entry name" value="Invertase/methylesterase_inhib"/>
</dbReference>
<name>A0ABC8IXI4_ERUVS</name>
<reference evidence="1 2" key="1">
    <citation type="submission" date="2022-03" db="EMBL/GenBank/DDBJ databases">
        <authorList>
            <person name="Macdonald S."/>
            <person name="Ahmed S."/>
            <person name="Newling K."/>
        </authorList>
    </citation>
    <scope>NUCLEOTIDE SEQUENCE [LARGE SCALE GENOMIC DNA]</scope>
</reference>
<sequence>MLTKEELKLRSFLCTLSRDSGFDQRDQSGDAAVSDLEDAVIAVKDGDVAAVNSNLSAAMTDYGTCNMVLRRL</sequence>
<dbReference type="EMBL" id="CAKOAT010045559">
    <property type="protein sequence ID" value="CAH8288212.1"/>
    <property type="molecule type" value="Genomic_DNA"/>
</dbReference>
<proteinExistence type="predicted"/>
<dbReference type="Gene3D" id="1.20.140.40">
    <property type="entry name" value="Invertase/pectin methylesterase inhibitor family protein"/>
    <property type="match status" value="1"/>
</dbReference>
<gene>
    <name evidence="1" type="ORF">ERUC_LOCUS1177</name>
</gene>
<protein>
    <submittedName>
        <fullName evidence="1">Uncharacterized protein</fullName>
    </submittedName>
</protein>
<accession>A0ABC8IXI4</accession>